<comment type="caution">
    <text evidence="2">The sequence shown here is derived from an EMBL/GenBank/DDBJ whole genome shotgun (WGS) entry which is preliminary data.</text>
</comment>
<feature type="compositionally biased region" description="Basic residues" evidence="1">
    <location>
        <begin position="152"/>
        <end position="165"/>
    </location>
</feature>
<accession>A0AAD7L2C6</accession>
<keyword evidence="3" id="KW-1185">Reference proteome</keyword>
<evidence type="ECO:0000313" key="2">
    <source>
        <dbReference type="EMBL" id="KAJ7950314.1"/>
    </source>
</evidence>
<dbReference type="Proteomes" id="UP001163823">
    <property type="component" value="Chromosome 11"/>
</dbReference>
<protein>
    <submittedName>
        <fullName evidence="2">Uncharacterized protein</fullName>
    </submittedName>
</protein>
<dbReference type="AlphaFoldDB" id="A0AAD7L2C6"/>
<feature type="region of interest" description="Disordered" evidence="1">
    <location>
        <begin position="152"/>
        <end position="175"/>
    </location>
</feature>
<evidence type="ECO:0000256" key="1">
    <source>
        <dbReference type="SAM" id="MobiDB-lite"/>
    </source>
</evidence>
<sequence length="335" mass="37357">MDSKSLTRPSSSMEAQKKPSSSLKTKAPSATFSSGTDQPQQPQSRIPATWFLKGEDIGLPQGWLIEQRPRMSVKYFGKIDQAVVDQMKSEGTPLPHQTTEKNQENALTVVAPASALKVSKAKNKLIGEISVNFQPPENSLVNYINLDKAKKRASSSTASKRRRKQSSNVASSSGKKSEIEIVEEEILGNDELDKFIEEMADKLSKYPFDVKEKLKIHDGEEPGARINRLMDETIEITRFLSGSGSIPEMKEDDKGKTSLTFASFSSPMMKGDNIIEEQTEALQNDNPMMKEKEEITDEQIEMLLNDGDRLSSLLRSLEDIMDTEDSNEEVSSKFL</sequence>
<organism evidence="2 3">
    <name type="scientific">Quillaja saponaria</name>
    <name type="common">Soap bark tree</name>
    <dbReference type="NCBI Taxonomy" id="32244"/>
    <lineage>
        <taxon>Eukaryota</taxon>
        <taxon>Viridiplantae</taxon>
        <taxon>Streptophyta</taxon>
        <taxon>Embryophyta</taxon>
        <taxon>Tracheophyta</taxon>
        <taxon>Spermatophyta</taxon>
        <taxon>Magnoliopsida</taxon>
        <taxon>eudicotyledons</taxon>
        <taxon>Gunneridae</taxon>
        <taxon>Pentapetalae</taxon>
        <taxon>rosids</taxon>
        <taxon>fabids</taxon>
        <taxon>Fabales</taxon>
        <taxon>Quillajaceae</taxon>
        <taxon>Quillaja</taxon>
    </lineage>
</organism>
<proteinExistence type="predicted"/>
<name>A0AAD7L2C6_QUISA</name>
<gene>
    <name evidence="2" type="ORF">O6P43_026522</name>
</gene>
<dbReference type="KEGG" id="qsa:O6P43_026522"/>
<dbReference type="EMBL" id="JARAOO010000011">
    <property type="protein sequence ID" value="KAJ7950314.1"/>
    <property type="molecule type" value="Genomic_DNA"/>
</dbReference>
<feature type="compositionally biased region" description="Polar residues" evidence="1">
    <location>
        <begin position="1"/>
        <end position="46"/>
    </location>
</feature>
<reference evidence="2" key="1">
    <citation type="journal article" date="2023" name="Science">
        <title>Elucidation of the pathway for biosynthesis of saponin adjuvants from the soapbark tree.</title>
        <authorList>
            <person name="Reed J."/>
            <person name="Orme A."/>
            <person name="El-Demerdash A."/>
            <person name="Owen C."/>
            <person name="Martin L.B.B."/>
            <person name="Misra R.C."/>
            <person name="Kikuchi S."/>
            <person name="Rejzek M."/>
            <person name="Martin A.C."/>
            <person name="Harkess A."/>
            <person name="Leebens-Mack J."/>
            <person name="Louveau T."/>
            <person name="Stephenson M.J."/>
            <person name="Osbourn A."/>
        </authorList>
    </citation>
    <scope>NUCLEOTIDE SEQUENCE</scope>
    <source>
        <strain evidence="2">S10</strain>
    </source>
</reference>
<evidence type="ECO:0000313" key="3">
    <source>
        <dbReference type="Proteomes" id="UP001163823"/>
    </source>
</evidence>
<feature type="region of interest" description="Disordered" evidence="1">
    <location>
        <begin position="1"/>
        <end position="48"/>
    </location>
</feature>